<dbReference type="InterPro" id="IPR009006">
    <property type="entry name" value="Ala_racemase/Decarboxylase_C"/>
</dbReference>
<dbReference type="eggNOG" id="COG0787">
    <property type="taxonomic scope" value="Bacteria"/>
</dbReference>
<proteinExistence type="inferred from homology"/>
<comment type="pathway">
    <text evidence="5">Amino-acid biosynthesis; D-alanine biosynthesis; D-alanine from L-alanine: step 1/1.</text>
</comment>
<feature type="modified residue" description="N6-(pyridoxal phosphate)lysine" evidence="5 6">
    <location>
        <position position="35"/>
    </location>
</feature>
<feature type="binding site" evidence="5 7">
    <location>
        <position position="129"/>
    </location>
    <ligand>
        <name>substrate</name>
    </ligand>
</feature>
<dbReference type="NCBIfam" id="TIGR00492">
    <property type="entry name" value="alr"/>
    <property type="match status" value="1"/>
</dbReference>
<evidence type="ECO:0000313" key="10">
    <source>
        <dbReference type="Proteomes" id="UP000185062"/>
    </source>
</evidence>
<dbReference type="SUPFAM" id="SSF51419">
    <property type="entry name" value="PLP-binding barrel"/>
    <property type="match status" value="1"/>
</dbReference>
<evidence type="ECO:0000256" key="1">
    <source>
        <dbReference type="ARBA" id="ARBA00000316"/>
    </source>
</evidence>
<dbReference type="Proteomes" id="UP000185062">
    <property type="component" value="Unassembled WGS sequence"/>
</dbReference>
<dbReference type="SMART" id="SM01005">
    <property type="entry name" value="Ala_racemase_C"/>
    <property type="match status" value="1"/>
</dbReference>
<dbReference type="SUPFAM" id="SSF50621">
    <property type="entry name" value="Alanine racemase C-terminal domain-like"/>
    <property type="match status" value="1"/>
</dbReference>
<feature type="active site" description="Proton acceptor; specific for L-alanine" evidence="5">
    <location>
        <position position="254"/>
    </location>
</feature>
<dbReference type="PANTHER" id="PTHR30511:SF0">
    <property type="entry name" value="ALANINE RACEMASE, CATABOLIC-RELATED"/>
    <property type="match status" value="1"/>
</dbReference>
<dbReference type="EC" id="5.1.1.1" evidence="5"/>
<keyword evidence="4 5" id="KW-0413">Isomerase</keyword>
<dbReference type="InterPro" id="IPR029066">
    <property type="entry name" value="PLP-binding_barrel"/>
</dbReference>
<dbReference type="Gene3D" id="3.20.20.10">
    <property type="entry name" value="Alanine racemase"/>
    <property type="match status" value="1"/>
</dbReference>
<dbReference type="PROSITE" id="PS00395">
    <property type="entry name" value="ALANINE_RACEMASE"/>
    <property type="match status" value="1"/>
</dbReference>
<dbReference type="InterPro" id="IPR001608">
    <property type="entry name" value="Ala_racemase_N"/>
</dbReference>
<comment type="catalytic activity">
    <reaction evidence="1 5">
        <text>L-alanine = D-alanine</text>
        <dbReference type="Rhea" id="RHEA:20249"/>
        <dbReference type="ChEBI" id="CHEBI:57416"/>
        <dbReference type="ChEBI" id="CHEBI:57972"/>
        <dbReference type="EC" id="5.1.1.1"/>
    </reaction>
</comment>
<evidence type="ECO:0000256" key="6">
    <source>
        <dbReference type="PIRSR" id="PIRSR600821-50"/>
    </source>
</evidence>
<dbReference type="RefSeq" id="WP_051537603.1">
    <property type="nucleotide sequence ID" value="NZ_FSRO01000001.1"/>
</dbReference>
<dbReference type="InterPro" id="IPR000821">
    <property type="entry name" value="Ala_racemase"/>
</dbReference>
<feature type="domain" description="Alanine racemase C-terminal" evidence="8">
    <location>
        <begin position="233"/>
        <end position="357"/>
    </location>
</feature>
<evidence type="ECO:0000256" key="3">
    <source>
        <dbReference type="ARBA" id="ARBA00022898"/>
    </source>
</evidence>
<evidence type="ECO:0000256" key="7">
    <source>
        <dbReference type="PIRSR" id="PIRSR600821-52"/>
    </source>
</evidence>
<accession>A0A1N6H6X7</accession>
<evidence type="ECO:0000256" key="5">
    <source>
        <dbReference type="HAMAP-Rule" id="MF_01201"/>
    </source>
</evidence>
<dbReference type="AlphaFoldDB" id="A0A1N6H6X7"/>
<dbReference type="Pfam" id="PF01168">
    <property type="entry name" value="Ala_racemase_N"/>
    <property type="match status" value="1"/>
</dbReference>
<evidence type="ECO:0000256" key="4">
    <source>
        <dbReference type="ARBA" id="ARBA00023235"/>
    </source>
</evidence>
<dbReference type="UniPathway" id="UPA00042">
    <property type="reaction ID" value="UER00497"/>
</dbReference>
<dbReference type="HAMAP" id="MF_01201">
    <property type="entry name" value="Ala_racemase"/>
    <property type="match status" value="1"/>
</dbReference>
<organism evidence="9 10">
    <name type="scientific">Nitrosomonas cryotolerans ATCC 49181</name>
    <dbReference type="NCBI Taxonomy" id="1131553"/>
    <lineage>
        <taxon>Bacteria</taxon>
        <taxon>Pseudomonadati</taxon>
        <taxon>Pseudomonadota</taxon>
        <taxon>Betaproteobacteria</taxon>
        <taxon>Nitrosomonadales</taxon>
        <taxon>Nitrosomonadaceae</taxon>
        <taxon>Nitrosomonas</taxon>
    </lineage>
</organism>
<keyword evidence="10" id="KW-1185">Reference proteome</keyword>
<dbReference type="Pfam" id="PF00842">
    <property type="entry name" value="Ala_racemase_C"/>
    <property type="match status" value="1"/>
</dbReference>
<dbReference type="InterPro" id="IPR011079">
    <property type="entry name" value="Ala_racemase_C"/>
</dbReference>
<sequence>MSRSIRAFIDLAALEHNLTVVRRYAAHTRIMAVIKADAYGHGLLHTAKALRKADGFAMLELDAAIRLRDAGYQQSILLLEGFFSVSELAQCKKYRLSAVIHNHEQLAMLSASKHGRLDVFLKINTGMNRLGFAPEQFLSVLGALKANPAIGHITLMTHFSSASDTDGDQEVIKQLQCFNSMTTSHSYPRSLANSAAVIRYPETHADWVRPGIMLYGASPLTNKTAAELNLHPAMTVTSKIIALQYLQSGNKVGYSGCFQADRPMLIGIVAGGYADGYPRHAPTGTPVLVNNQRTRILGRVSMDMLTVDLSGIKDAELNSPVILWGKGMPIDEVANAANTISYELLCALTPRVTKTAQDHTLTHCARGGL</sequence>
<dbReference type="InterPro" id="IPR020622">
    <property type="entry name" value="Ala_racemase_pyridoxalP-BS"/>
</dbReference>
<dbReference type="EMBL" id="FSRO01000001">
    <property type="protein sequence ID" value="SIO15530.1"/>
    <property type="molecule type" value="Genomic_DNA"/>
</dbReference>
<dbReference type="GO" id="GO:0008784">
    <property type="term" value="F:alanine racemase activity"/>
    <property type="evidence" value="ECO:0007669"/>
    <property type="project" value="UniProtKB-UniRule"/>
</dbReference>
<reference evidence="9 10" key="1">
    <citation type="submission" date="2016-12" db="EMBL/GenBank/DDBJ databases">
        <authorList>
            <person name="Song W.-J."/>
            <person name="Kurnit D.M."/>
        </authorList>
    </citation>
    <scope>NUCLEOTIDE SEQUENCE [LARGE SCALE GENOMIC DNA]</scope>
    <source>
        <strain evidence="9 10">ATCC 49181</strain>
    </source>
</reference>
<evidence type="ECO:0000259" key="8">
    <source>
        <dbReference type="SMART" id="SM01005"/>
    </source>
</evidence>
<dbReference type="GO" id="GO:0030170">
    <property type="term" value="F:pyridoxal phosphate binding"/>
    <property type="evidence" value="ECO:0007669"/>
    <property type="project" value="UniProtKB-UniRule"/>
</dbReference>
<comment type="function">
    <text evidence="5">Catalyzes the interconversion of L-alanine and D-alanine. May also act on other amino acids.</text>
</comment>
<gene>
    <name evidence="9" type="ORF">SAMN02743940_1048</name>
</gene>
<comment type="similarity">
    <text evidence="5">Belongs to the alanine racemase family.</text>
</comment>
<dbReference type="FunFam" id="3.20.20.10:FF:000002">
    <property type="entry name" value="Alanine racemase"/>
    <property type="match status" value="1"/>
</dbReference>
<comment type="cofactor">
    <cofactor evidence="2 5 6">
        <name>pyridoxal 5'-phosphate</name>
        <dbReference type="ChEBI" id="CHEBI:597326"/>
    </cofactor>
</comment>
<dbReference type="STRING" id="44575.SAMN05216419_10207"/>
<evidence type="ECO:0000256" key="2">
    <source>
        <dbReference type="ARBA" id="ARBA00001933"/>
    </source>
</evidence>
<evidence type="ECO:0000313" key="9">
    <source>
        <dbReference type="EMBL" id="SIO15530.1"/>
    </source>
</evidence>
<dbReference type="Gene3D" id="2.40.37.10">
    <property type="entry name" value="Lyase, Ornithine Decarboxylase, Chain A, domain 1"/>
    <property type="match status" value="1"/>
</dbReference>
<dbReference type="PRINTS" id="PR00992">
    <property type="entry name" value="ALARACEMASE"/>
</dbReference>
<protein>
    <recommendedName>
        <fullName evidence="5">Alanine racemase</fullName>
        <ecNumber evidence="5">5.1.1.1</ecNumber>
    </recommendedName>
</protein>
<dbReference type="GO" id="GO:0030632">
    <property type="term" value="P:D-alanine biosynthetic process"/>
    <property type="evidence" value="ECO:0007669"/>
    <property type="project" value="UniProtKB-UniRule"/>
</dbReference>
<dbReference type="CDD" id="cd06827">
    <property type="entry name" value="PLPDE_III_AR_proteobact"/>
    <property type="match status" value="1"/>
</dbReference>
<feature type="active site" description="Proton acceptor; specific for D-alanine" evidence="5">
    <location>
        <position position="35"/>
    </location>
</feature>
<name>A0A1N6H6X7_9PROT</name>
<keyword evidence="3 5" id="KW-0663">Pyridoxal phosphate</keyword>
<feature type="binding site" evidence="5 7">
    <location>
        <position position="302"/>
    </location>
    <ligand>
        <name>substrate</name>
    </ligand>
</feature>
<dbReference type="PANTHER" id="PTHR30511">
    <property type="entry name" value="ALANINE RACEMASE"/>
    <property type="match status" value="1"/>
</dbReference>
<dbReference type="GO" id="GO:0005829">
    <property type="term" value="C:cytosol"/>
    <property type="evidence" value="ECO:0007669"/>
    <property type="project" value="TreeGrafter"/>
</dbReference>